<proteinExistence type="predicted"/>
<gene>
    <name evidence="1" type="ORF">ACFOYW_00530</name>
</gene>
<accession>A0ABV8Q025</accession>
<comment type="caution">
    <text evidence="1">The sequence shown here is derived from an EMBL/GenBank/DDBJ whole genome shotgun (WGS) entry which is preliminary data.</text>
</comment>
<keyword evidence="2" id="KW-1185">Reference proteome</keyword>
<name>A0ABV8Q025_9MICO</name>
<dbReference type="Proteomes" id="UP001595900">
    <property type="component" value="Unassembled WGS sequence"/>
</dbReference>
<protein>
    <submittedName>
        <fullName evidence="1">Uncharacterized protein</fullName>
    </submittedName>
</protein>
<sequence length="130" mass="13963">MSRLVTFAELDPRWTPAHVSVAARLELELDDGRRVLLLDDRGWSSSLPAAGWAGVPIAEIEATARMVVGPDAAYDGWTAEQIADGHWATIARLAASRGAAITGDELRGLRHDVVIGPRLRALRAESAAGW</sequence>
<evidence type="ECO:0000313" key="2">
    <source>
        <dbReference type="Proteomes" id="UP001595900"/>
    </source>
</evidence>
<organism evidence="1 2">
    <name type="scientific">Gryllotalpicola reticulitermitis</name>
    <dbReference type="NCBI Taxonomy" id="1184153"/>
    <lineage>
        <taxon>Bacteria</taxon>
        <taxon>Bacillati</taxon>
        <taxon>Actinomycetota</taxon>
        <taxon>Actinomycetes</taxon>
        <taxon>Micrococcales</taxon>
        <taxon>Microbacteriaceae</taxon>
        <taxon>Gryllotalpicola</taxon>
    </lineage>
</organism>
<dbReference type="RefSeq" id="WP_390226594.1">
    <property type="nucleotide sequence ID" value="NZ_JBHSCN010000002.1"/>
</dbReference>
<evidence type="ECO:0000313" key="1">
    <source>
        <dbReference type="EMBL" id="MFC4241841.1"/>
    </source>
</evidence>
<reference evidence="2" key="1">
    <citation type="journal article" date="2019" name="Int. J. Syst. Evol. Microbiol.">
        <title>The Global Catalogue of Microorganisms (GCM) 10K type strain sequencing project: providing services to taxonomists for standard genome sequencing and annotation.</title>
        <authorList>
            <consortium name="The Broad Institute Genomics Platform"/>
            <consortium name="The Broad Institute Genome Sequencing Center for Infectious Disease"/>
            <person name="Wu L."/>
            <person name="Ma J."/>
        </authorList>
    </citation>
    <scope>NUCLEOTIDE SEQUENCE [LARGE SCALE GENOMIC DNA]</scope>
    <source>
        <strain evidence="2">CGMCC 1.10363</strain>
    </source>
</reference>
<dbReference type="EMBL" id="JBHSCN010000002">
    <property type="protein sequence ID" value="MFC4241841.1"/>
    <property type="molecule type" value="Genomic_DNA"/>
</dbReference>